<dbReference type="OrthoDB" id="8939548at2759"/>
<reference evidence="6" key="1">
    <citation type="submission" date="2017-02" db="UniProtKB">
        <authorList>
            <consortium name="WormBaseParasite"/>
        </authorList>
    </citation>
    <scope>IDENTIFICATION</scope>
</reference>
<dbReference type="STRING" id="318479.A0A0N4U1A7"/>
<evidence type="ECO:0000256" key="2">
    <source>
        <dbReference type="SAM" id="MobiDB-lite"/>
    </source>
</evidence>
<sequence>MHNSNGRFVRQNPSPLRKLAEKCGHYRRKTNSISINCSNSKQIYFNFYTNNLFSRPLFIPIIYFLDFVKQNDSKNFFCTECVRLACPMGQAGPTGPPGLDGVPGAPGKMGKPGLDGNEVMLDIMPNFPCTICPSGPPGRRGFQGERGMEGAEGIPGLPGRPGVNGEEGPIGKPGAKGDKGQPGPDGSKGPVGDAVIGGTGSKGPKGPIGARGPKGPIGLPGRPSNTPGVAGKPGKIGPPGPEGKGDKGTKYKIELTAYSHKKEIKMKYQTEKNINENPNSFKLGDYGEHGPWGTPGEAGIPASYCPSDCGISKIFAPYAFGFTINEENDEFTDSTIYDQ</sequence>
<keyword evidence="5" id="KW-1185">Reference proteome</keyword>
<evidence type="ECO:0000256" key="1">
    <source>
        <dbReference type="ARBA" id="ARBA00022737"/>
    </source>
</evidence>
<gene>
    <name evidence="3" type="ORF">DME_LOCUS4736</name>
</gene>
<organism evidence="4 6">
    <name type="scientific">Dracunculus medinensis</name>
    <name type="common">Guinea worm</name>
    <dbReference type="NCBI Taxonomy" id="318479"/>
    <lineage>
        <taxon>Eukaryota</taxon>
        <taxon>Metazoa</taxon>
        <taxon>Ecdysozoa</taxon>
        <taxon>Nematoda</taxon>
        <taxon>Chromadorea</taxon>
        <taxon>Rhabditida</taxon>
        <taxon>Spirurina</taxon>
        <taxon>Dracunculoidea</taxon>
        <taxon>Dracunculidae</taxon>
        <taxon>Dracunculus</taxon>
    </lineage>
</organism>
<dbReference type="WBParaSite" id="DME_0000037601-mRNA-1">
    <property type="protein sequence ID" value="DME_0000037601-mRNA-1"/>
    <property type="gene ID" value="DME_0000037601"/>
</dbReference>
<reference evidence="3 5" key="2">
    <citation type="submission" date="2018-11" db="EMBL/GenBank/DDBJ databases">
        <authorList>
            <consortium name="Pathogen Informatics"/>
        </authorList>
    </citation>
    <scope>NUCLEOTIDE SEQUENCE [LARGE SCALE GENOMIC DNA]</scope>
</reference>
<evidence type="ECO:0000313" key="3">
    <source>
        <dbReference type="EMBL" id="VDN54763.1"/>
    </source>
</evidence>
<dbReference type="Proteomes" id="UP000038040">
    <property type="component" value="Unplaced"/>
</dbReference>
<proteinExistence type="predicted"/>
<accession>A0A0N4U1A7</accession>
<evidence type="ECO:0000313" key="6">
    <source>
        <dbReference type="WBParaSite" id="DME_0000037601-mRNA-1"/>
    </source>
</evidence>
<evidence type="ECO:0000313" key="4">
    <source>
        <dbReference type="Proteomes" id="UP000038040"/>
    </source>
</evidence>
<feature type="region of interest" description="Disordered" evidence="2">
    <location>
        <begin position="134"/>
        <end position="249"/>
    </location>
</feature>
<name>A0A0N4U1A7_DRAME</name>
<dbReference type="Gene3D" id="1.20.5.320">
    <property type="entry name" value="6-Phosphogluconate Dehydrogenase, domain 3"/>
    <property type="match status" value="1"/>
</dbReference>
<dbReference type="Proteomes" id="UP000274756">
    <property type="component" value="Unassembled WGS sequence"/>
</dbReference>
<dbReference type="AlphaFoldDB" id="A0A0N4U1A7"/>
<evidence type="ECO:0000313" key="5">
    <source>
        <dbReference type="Proteomes" id="UP000274756"/>
    </source>
</evidence>
<keyword evidence="1" id="KW-0677">Repeat</keyword>
<dbReference type="PANTHER" id="PTHR24637">
    <property type="entry name" value="COLLAGEN"/>
    <property type="match status" value="1"/>
</dbReference>
<protein>
    <submittedName>
        <fullName evidence="6">Col_cuticle_N domain-containing protein</fullName>
    </submittedName>
</protein>
<dbReference type="EMBL" id="UYYG01001150">
    <property type="protein sequence ID" value="VDN54763.1"/>
    <property type="molecule type" value="Genomic_DNA"/>
</dbReference>